<evidence type="ECO:0000313" key="7">
    <source>
        <dbReference type="Proteomes" id="UP000242877"/>
    </source>
</evidence>
<dbReference type="OrthoDB" id="5065855at2759"/>
<dbReference type="Proteomes" id="UP000242877">
    <property type="component" value="Unassembled WGS sequence"/>
</dbReference>
<dbReference type="InterPro" id="IPR003653">
    <property type="entry name" value="Peptidase_C48_C"/>
</dbReference>
<evidence type="ECO:0000256" key="2">
    <source>
        <dbReference type="ARBA" id="ARBA00022670"/>
    </source>
</evidence>
<dbReference type="FunFam" id="3.40.395.10:FF:000008">
    <property type="entry name" value="Ulp1 protease family protein"/>
    <property type="match status" value="1"/>
</dbReference>
<dbReference type="GO" id="GO:0019784">
    <property type="term" value="F:deNEDDylase activity"/>
    <property type="evidence" value="ECO:0007669"/>
    <property type="project" value="InterPro"/>
</dbReference>
<dbReference type="GO" id="GO:0006508">
    <property type="term" value="P:proteolysis"/>
    <property type="evidence" value="ECO:0007669"/>
    <property type="project" value="UniProtKB-KW"/>
</dbReference>
<dbReference type="InterPro" id="IPR038765">
    <property type="entry name" value="Papain-like_cys_pep_sf"/>
</dbReference>
<dbReference type="AlphaFoldDB" id="A0A162I506"/>
<dbReference type="VEuPathDB" id="FungiDB:AAP_04801"/>
<keyword evidence="2 6" id="KW-0645">Protease</keyword>
<dbReference type="PANTHER" id="PTHR46468:SF1">
    <property type="entry name" value="SENTRIN-SPECIFIC PROTEASE 8"/>
    <property type="match status" value="1"/>
</dbReference>
<accession>A0A162I506</accession>
<comment type="caution">
    <text evidence="6">The sequence shown here is derived from an EMBL/GenBank/DDBJ whole genome shotgun (WGS) entry which is preliminary data.</text>
</comment>
<proteinExistence type="inferred from homology"/>
<dbReference type="Pfam" id="PF02902">
    <property type="entry name" value="Peptidase_C48"/>
    <property type="match status" value="1"/>
</dbReference>
<dbReference type="EMBL" id="AZGZ01000024">
    <property type="protein sequence ID" value="KZZ88703.1"/>
    <property type="molecule type" value="Genomic_DNA"/>
</dbReference>
<dbReference type="PROSITE" id="PS50600">
    <property type="entry name" value="ULP_PROTEASE"/>
    <property type="match status" value="1"/>
</dbReference>
<evidence type="ECO:0000256" key="4">
    <source>
        <dbReference type="ARBA" id="ARBA00022807"/>
    </source>
</evidence>
<dbReference type="SUPFAM" id="SSF54001">
    <property type="entry name" value="Cysteine proteinases"/>
    <property type="match status" value="1"/>
</dbReference>
<comment type="similarity">
    <text evidence="1">Belongs to the peptidase C48 family.</text>
</comment>
<evidence type="ECO:0000256" key="3">
    <source>
        <dbReference type="ARBA" id="ARBA00022801"/>
    </source>
</evidence>
<sequence>MPKLKELDDKVLEAKTHDTYKDYYDVRLTYEDLHSLKEDEWLTDNIICFWEEWLEREFLKGQRKHIVLLRPSMSYMLLKTKDTDSLRGVLPDLSGVSHIFIVINDNENANQVEGGSHWSLLLVSVSDKRTFHYDSLACANEFEAEALTKKIGRLVGKEMKCVQVRSSPQQSNQSDCGIYVCMIMEYLLKHRICTVGRDQTVSMELDGVKFKASEARQSLFETIQSSETESH</sequence>
<keyword evidence="3" id="KW-0378">Hydrolase</keyword>
<dbReference type="Gene3D" id="3.40.395.10">
    <property type="entry name" value="Adenoviral Proteinase, Chain A"/>
    <property type="match status" value="1"/>
</dbReference>
<protein>
    <submittedName>
        <fullName evidence="6">Ulp1 protease familyt</fullName>
    </submittedName>
</protein>
<dbReference type="GO" id="GO:0008234">
    <property type="term" value="F:cysteine-type peptidase activity"/>
    <property type="evidence" value="ECO:0007669"/>
    <property type="project" value="UniProtKB-KW"/>
</dbReference>
<dbReference type="GO" id="GO:0000338">
    <property type="term" value="P:protein deneddylation"/>
    <property type="evidence" value="ECO:0007669"/>
    <property type="project" value="UniProtKB-ARBA"/>
</dbReference>
<evidence type="ECO:0000256" key="1">
    <source>
        <dbReference type="ARBA" id="ARBA00005234"/>
    </source>
</evidence>
<evidence type="ECO:0000259" key="5">
    <source>
        <dbReference type="PROSITE" id="PS50600"/>
    </source>
</evidence>
<keyword evidence="4" id="KW-0788">Thiol protease</keyword>
<dbReference type="PANTHER" id="PTHR46468">
    <property type="entry name" value="SENTRIN-SPECIFIC PROTEASE 8"/>
    <property type="match status" value="1"/>
</dbReference>
<organism evidence="6 7">
    <name type="scientific">Ascosphaera apis ARSEF 7405</name>
    <dbReference type="NCBI Taxonomy" id="392613"/>
    <lineage>
        <taxon>Eukaryota</taxon>
        <taxon>Fungi</taxon>
        <taxon>Dikarya</taxon>
        <taxon>Ascomycota</taxon>
        <taxon>Pezizomycotina</taxon>
        <taxon>Eurotiomycetes</taxon>
        <taxon>Eurotiomycetidae</taxon>
        <taxon>Onygenales</taxon>
        <taxon>Ascosphaeraceae</taxon>
        <taxon>Ascosphaera</taxon>
    </lineage>
</organism>
<name>A0A162I506_9EURO</name>
<gene>
    <name evidence="6" type="ORF">AAP_04801</name>
</gene>
<dbReference type="InterPro" id="IPR044613">
    <property type="entry name" value="Nep1/2-like"/>
</dbReference>
<reference evidence="6 7" key="1">
    <citation type="journal article" date="2016" name="Genome Biol. Evol.">
        <title>Divergent and convergent evolution of fungal pathogenicity.</title>
        <authorList>
            <person name="Shang Y."/>
            <person name="Xiao G."/>
            <person name="Zheng P."/>
            <person name="Cen K."/>
            <person name="Zhan S."/>
            <person name="Wang C."/>
        </authorList>
    </citation>
    <scope>NUCLEOTIDE SEQUENCE [LARGE SCALE GENOMIC DNA]</scope>
    <source>
        <strain evidence="6 7">ARSEF 7405</strain>
    </source>
</reference>
<evidence type="ECO:0000313" key="6">
    <source>
        <dbReference type="EMBL" id="KZZ88703.1"/>
    </source>
</evidence>
<feature type="domain" description="Ubiquitin-like protease family profile" evidence="5">
    <location>
        <begin position="26"/>
        <end position="187"/>
    </location>
</feature>
<keyword evidence="7" id="KW-1185">Reference proteome</keyword>